<evidence type="ECO:0008006" key="4">
    <source>
        <dbReference type="Google" id="ProtNLM"/>
    </source>
</evidence>
<evidence type="ECO:0000256" key="1">
    <source>
        <dbReference type="SAM" id="SignalP"/>
    </source>
</evidence>
<dbReference type="EMBL" id="JACOPD010000001">
    <property type="protein sequence ID" value="MBC5679496.1"/>
    <property type="molecule type" value="Genomic_DNA"/>
</dbReference>
<comment type="caution">
    <text evidence="2">The sequence shown here is derived from an EMBL/GenBank/DDBJ whole genome shotgun (WGS) entry which is preliminary data.</text>
</comment>
<dbReference type="PROSITE" id="PS51257">
    <property type="entry name" value="PROKAR_LIPOPROTEIN"/>
    <property type="match status" value="1"/>
</dbReference>
<reference evidence="2 3" key="1">
    <citation type="submission" date="2020-08" db="EMBL/GenBank/DDBJ databases">
        <title>Genome public.</title>
        <authorList>
            <person name="Liu C."/>
            <person name="Sun Q."/>
        </authorList>
    </citation>
    <scope>NUCLEOTIDE SEQUENCE [LARGE SCALE GENOMIC DNA]</scope>
    <source>
        <strain evidence="2 3">NSJ-43</strain>
    </source>
</reference>
<feature type="signal peptide" evidence="1">
    <location>
        <begin position="1"/>
        <end position="22"/>
    </location>
</feature>
<accession>A0ABR7FWF3</accession>
<feature type="chain" id="PRO_5047484939" description="Lipoprotein" evidence="1">
    <location>
        <begin position="23"/>
        <end position="82"/>
    </location>
</feature>
<keyword evidence="3" id="KW-1185">Reference proteome</keyword>
<sequence length="82" mass="8864">MAKNSKKIIALTAAAGAVGAVAATLAACFTKYRKNKNADKTADEITADNENDDIDTIDFESLTNDTPREYVSISINTHKEKE</sequence>
<keyword evidence="1" id="KW-0732">Signal</keyword>
<gene>
    <name evidence="2" type="ORF">H8S01_00760</name>
</gene>
<dbReference type="Proteomes" id="UP000628463">
    <property type="component" value="Unassembled WGS sequence"/>
</dbReference>
<name>A0ABR7FWF3_9FIRM</name>
<organism evidence="2 3">
    <name type="scientific">Lachnospira hominis</name>
    <name type="common">ex Liu et al. 2021</name>
    <dbReference type="NCBI Taxonomy" id="2763051"/>
    <lineage>
        <taxon>Bacteria</taxon>
        <taxon>Bacillati</taxon>
        <taxon>Bacillota</taxon>
        <taxon>Clostridia</taxon>
        <taxon>Lachnospirales</taxon>
        <taxon>Lachnospiraceae</taxon>
        <taxon>Lachnospira</taxon>
    </lineage>
</organism>
<evidence type="ECO:0000313" key="3">
    <source>
        <dbReference type="Proteomes" id="UP000628463"/>
    </source>
</evidence>
<proteinExistence type="predicted"/>
<dbReference type="RefSeq" id="WP_186835834.1">
    <property type="nucleotide sequence ID" value="NZ_JACOPD010000001.1"/>
</dbReference>
<protein>
    <recommendedName>
        <fullName evidence="4">Lipoprotein</fullName>
    </recommendedName>
</protein>
<evidence type="ECO:0000313" key="2">
    <source>
        <dbReference type="EMBL" id="MBC5679496.1"/>
    </source>
</evidence>